<name>A0ACC1R5K9_9HYPO</name>
<evidence type="ECO:0000313" key="1">
    <source>
        <dbReference type="EMBL" id="KAJ3498084.1"/>
    </source>
</evidence>
<accession>A0ACC1R5K9</accession>
<sequence length="342" mass="37538">MTTSFTSLPIVDLAALSSDCATEDDLVRLSARLHEVFATVGFAYLINAPLSFSHDEVFGMAKEFFYLPEEVKMNVAKKTFRKANTNTYRGYFPVQPGADPQNLKAGFELGPSHRLPPSSRPSTSPFILTEPNCFPPSTQFPSRHRLETFYAELSSLSNTLLALLASSLGKNPASFTSIMRNSVSTLRLLHYPGHANVTATDSNNEPLQQELSCTPHTDSGLLTLLHQDATGGLEVLNAEGAWIPAPHVPGSIVVNVGDLMAKMSGGRFVATMHRVRSSATERFSVPFFSEPGVDAMVGERGKEVRYEEFVLDKMGTWVEFQDEMEEMEIMSAVSASSEVRAY</sequence>
<keyword evidence="2" id="KW-1185">Reference proteome</keyword>
<gene>
    <name evidence="1" type="ORF">NLG97_g1400</name>
</gene>
<evidence type="ECO:0000313" key="2">
    <source>
        <dbReference type="Proteomes" id="UP001148737"/>
    </source>
</evidence>
<protein>
    <submittedName>
        <fullName evidence="1">Uncharacterized protein</fullName>
    </submittedName>
</protein>
<comment type="caution">
    <text evidence="1">The sequence shown here is derived from an EMBL/GenBank/DDBJ whole genome shotgun (WGS) entry which is preliminary data.</text>
</comment>
<dbReference type="Proteomes" id="UP001148737">
    <property type="component" value="Unassembled WGS sequence"/>
</dbReference>
<dbReference type="EMBL" id="JANAKD010000072">
    <property type="protein sequence ID" value="KAJ3498084.1"/>
    <property type="molecule type" value="Genomic_DNA"/>
</dbReference>
<proteinExistence type="predicted"/>
<organism evidence="1 2">
    <name type="scientific">Lecanicillium saksenae</name>
    <dbReference type="NCBI Taxonomy" id="468837"/>
    <lineage>
        <taxon>Eukaryota</taxon>
        <taxon>Fungi</taxon>
        <taxon>Dikarya</taxon>
        <taxon>Ascomycota</taxon>
        <taxon>Pezizomycotina</taxon>
        <taxon>Sordariomycetes</taxon>
        <taxon>Hypocreomycetidae</taxon>
        <taxon>Hypocreales</taxon>
        <taxon>Cordycipitaceae</taxon>
        <taxon>Lecanicillium</taxon>
    </lineage>
</organism>
<reference evidence="1" key="1">
    <citation type="submission" date="2022-07" db="EMBL/GenBank/DDBJ databases">
        <title>Genome Sequence of Lecanicillium saksenae.</title>
        <authorList>
            <person name="Buettner E."/>
        </authorList>
    </citation>
    <scope>NUCLEOTIDE SEQUENCE</scope>
    <source>
        <strain evidence="1">VT-O1</strain>
    </source>
</reference>